<keyword evidence="5 7" id="KW-0067">ATP-binding</keyword>
<evidence type="ECO:0000256" key="2">
    <source>
        <dbReference type="ARBA" id="ARBA00022679"/>
    </source>
</evidence>
<name>Q2YZI6_9BACT</name>
<dbReference type="InterPro" id="IPR027417">
    <property type="entry name" value="P-loop_NTPase"/>
</dbReference>
<feature type="binding site" evidence="7">
    <location>
        <position position="65"/>
    </location>
    <ligand>
        <name>substrate</name>
    </ligand>
</feature>
<dbReference type="InterPro" id="IPR031322">
    <property type="entry name" value="Shikimate/glucono_kinase"/>
</dbReference>
<dbReference type="InterPro" id="IPR000623">
    <property type="entry name" value="Shikimate_kinase/TSH1"/>
</dbReference>
<comment type="subunit">
    <text evidence="7">Monomer.</text>
</comment>
<evidence type="ECO:0000256" key="3">
    <source>
        <dbReference type="ARBA" id="ARBA00022741"/>
    </source>
</evidence>
<keyword evidence="7" id="KW-0963">Cytoplasm</keyword>
<proteinExistence type="inferred from homology"/>
<dbReference type="SUPFAM" id="SSF52540">
    <property type="entry name" value="P-loop containing nucleoside triphosphate hydrolases"/>
    <property type="match status" value="1"/>
</dbReference>
<evidence type="ECO:0000256" key="5">
    <source>
        <dbReference type="ARBA" id="ARBA00022840"/>
    </source>
</evidence>
<dbReference type="CDD" id="cd00464">
    <property type="entry name" value="SK"/>
    <property type="match status" value="1"/>
</dbReference>
<evidence type="ECO:0000256" key="6">
    <source>
        <dbReference type="ARBA" id="ARBA00023141"/>
    </source>
</evidence>
<accession>Q2YZI6</accession>
<comment type="caution">
    <text evidence="7">Lacks conserved residue(s) required for the propagation of feature annotation.</text>
</comment>
<dbReference type="PANTHER" id="PTHR21087:SF16">
    <property type="entry name" value="SHIKIMATE KINASE 1, CHLOROPLASTIC"/>
    <property type="match status" value="1"/>
</dbReference>
<feature type="binding site" evidence="7">
    <location>
        <begin position="19"/>
        <end position="24"/>
    </location>
    <ligand>
        <name>ATP</name>
        <dbReference type="ChEBI" id="CHEBI:30616"/>
    </ligand>
</feature>
<dbReference type="EC" id="2.7.1.71" evidence="7"/>
<dbReference type="Gene3D" id="3.40.50.300">
    <property type="entry name" value="P-loop containing nucleotide triphosphate hydrolases"/>
    <property type="match status" value="1"/>
</dbReference>
<dbReference type="GO" id="GO:0005829">
    <property type="term" value="C:cytosol"/>
    <property type="evidence" value="ECO:0007669"/>
    <property type="project" value="TreeGrafter"/>
</dbReference>
<dbReference type="UniPathway" id="UPA00053">
    <property type="reaction ID" value="UER00088"/>
</dbReference>
<gene>
    <name evidence="7 8" type="primary">aroK</name>
</gene>
<dbReference type="EMBL" id="AJ937769">
    <property type="protein sequence ID" value="CAI78802.1"/>
    <property type="molecule type" value="Genomic_DNA"/>
</dbReference>
<dbReference type="GO" id="GO:0009073">
    <property type="term" value="P:aromatic amino acid family biosynthetic process"/>
    <property type="evidence" value="ECO:0007669"/>
    <property type="project" value="UniProtKB-KW"/>
</dbReference>
<dbReference type="GO" id="GO:0005524">
    <property type="term" value="F:ATP binding"/>
    <property type="evidence" value="ECO:0007669"/>
    <property type="project" value="UniProtKB-UniRule"/>
</dbReference>
<keyword evidence="7" id="KW-0460">Magnesium</keyword>
<reference evidence="8" key="1">
    <citation type="journal article" date="2005" name="Environ. Microbiol.">
        <title>Lateral gene transfer and phylogenetic assignment of environmental fosmid clones.</title>
        <authorList>
            <person name="Nesbo C.L."/>
            <person name="Boucher Y."/>
            <person name="Dlutek M."/>
            <person name="Doolittle F.W."/>
        </authorList>
    </citation>
    <scope>NUCLEOTIDE SEQUENCE</scope>
</reference>
<dbReference type="PANTHER" id="PTHR21087">
    <property type="entry name" value="SHIKIMATE KINASE"/>
    <property type="match status" value="1"/>
</dbReference>
<evidence type="ECO:0000313" key="8">
    <source>
        <dbReference type="EMBL" id="CAI78802.1"/>
    </source>
</evidence>
<comment type="cofactor">
    <cofactor evidence="7">
        <name>Mg(2+)</name>
        <dbReference type="ChEBI" id="CHEBI:18420"/>
    </cofactor>
    <text evidence="7">Binds 1 Mg(2+) ion per subunit.</text>
</comment>
<evidence type="ECO:0000256" key="4">
    <source>
        <dbReference type="ARBA" id="ARBA00022777"/>
    </source>
</evidence>
<evidence type="ECO:0000256" key="7">
    <source>
        <dbReference type="HAMAP-Rule" id="MF_00109"/>
    </source>
</evidence>
<feature type="binding site" evidence="7">
    <location>
        <position position="41"/>
    </location>
    <ligand>
        <name>substrate</name>
    </ligand>
</feature>
<keyword evidence="6 7" id="KW-0057">Aromatic amino acid biosynthesis</keyword>
<dbReference type="GO" id="GO:0004765">
    <property type="term" value="F:shikimate kinase activity"/>
    <property type="evidence" value="ECO:0007669"/>
    <property type="project" value="UniProtKB-UniRule"/>
</dbReference>
<feature type="binding site" evidence="7">
    <location>
        <position position="129"/>
    </location>
    <ligand>
        <name>ATP</name>
        <dbReference type="ChEBI" id="CHEBI:30616"/>
    </ligand>
</feature>
<dbReference type="GO" id="GO:0008652">
    <property type="term" value="P:amino acid biosynthetic process"/>
    <property type="evidence" value="ECO:0007669"/>
    <property type="project" value="UniProtKB-KW"/>
</dbReference>
<dbReference type="GO" id="GO:0000287">
    <property type="term" value="F:magnesium ion binding"/>
    <property type="evidence" value="ECO:0007669"/>
    <property type="project" value="UniProtKB-UniRule"/>
</dbReference>
<comment type="similarity">
    <text evidence="7">Belongs to the shikimate kinase family.</text>
</comment>
<dbReference type="PRINTS" id="PR01100">
    <property type="entry name" value="SHIKIMTKNASE"/>
</dbReference>
<evidence type="ECO:0000256" key="1">
    <source>
        <dbReference type="ARBA" id="ARBA00022605"/>
    </source>
</evidence>
<dbReference type="HAMAP" id="MF_00109">
    <property type="entry name" value="Shikimate_kinase"/>
    <property type="match status" value="1"/>
</dbReference>
<comment type="pathway">
    <text evidence="7">Metabolic intermediate biosynthesis; chorismate biosynthesis; chorismate from D-erythrose 4-phosphate and phosphoenolpyruvate: step 5/7.</text>
</comment>
<dbReference type="AlphaFoldDB" id="Q2YZI6"/>
<sequence>MHLPKRKKVKNIILIGFMGVGKGSVAREVIKSSDYIAIDTDDLIESMENKRIKDVFKDEGEAYFRKLEKELSVWLETSVHNTLISTGGGFYKVENLKKIGTIVLLDSPFEAIIKRIKKHPNAKNKLKKRPLLKDLKKAKELYEQRRPEYLALADVVVDVTDKSAQNCAKELLKKVKKYV</sequence>
<organism evidence="8">
    <name type="scientific">uncultured Campylobacterota bacterium</name>
    <dbReference type="NCBI Taxonomy" id="120858"/>
    <lineage>
        <taxon>Bacteria</taxon>
        <taxon>Pseudomonadati</taxon>
        <taxon>Campylobacterota</taxon>
        <taxon>environmental samples</taxon>
    </lineage>
</organism>
<dbReference type="GO" id="GO:0009423">
    <property type="term" value="P:chorismate biosynthetic process"/>
    <property type="evidence" value="ECO:0007669"/>
    <property type="project" value="UniProtKB-UniRule"/>
</dbReference>
<feature type="binding site" evidence="7">
    <location>
        <position position="88"/>
    </location>
    <ligand>
        <name>substrate</name>
    </ligand>
</feature>
<keyword evidence="2 7" id="KW-0808">Transferase</keyword>
<keyword evidence="7" id="KW-0479">Metal-binding</keyword>
<dbReference type="Pfam" id="PF01202">
    <property type="entry name" value="SKI"/>
    <property type="match status" value="1"/>
</dbReference>
<protein>
    <recommendedName>
        <fullName evidence="7">Shikimate kinase</fullName>
        <shortName evidence="7">SK</shortName>
        <ecNumber evidence="7">2.7.1.71</ecNumber>
    </recommendedName>
</protein>
<comment type="function">
    <text evidence="7">Catalyzes the specific phosphorylation of the 3-hydroxyl group of shikimic acid using ATP as a cosubstrate.</text>
</comment>
<comment type="catalytic activity">
    <reaction evidence="7">
        <text>shikimate + ATP = 3-phosphoshikimate + ADP + H(+)</text>
        <dbReference type="Rhea" id="RHEA:13121"/>
        <dbReference type="ChEBI" id="CHEBI:15378"/>
        <dbReference type="ChEBI" id="CHEBI:30616"/>
        <dbReference type="ChEBI" id="CHEBI:36208"/>
        <dbReference type="ChEBI" id="CHEBI:145989"/>
        <dbReference type="ChEBI" id="CHEBI:456216"/>
        <dbReference type="EC" id="2.7.1.71"/>
    </reaction>
</comment>
<comment type="subcellular location">
    <subcellularLocation>
        <location evidence="7">Cytoplasm</location>
    </subcellularLocation>
</comment>
<feature type="binding site" evidence="7">
    <location>
        <position position="145"/>
    </location>
    <ligand>
        <name>substrate</name>
    </ligand>
</feature>
<keyword evidence="1 7" id="KW-0028">Amino-acid biosynthesis</keyword>
<keyword evidence="4 7" id="KW-0418">Kinase</keyword>
<keyword evidence="3 7" id="KW-0547">Nucleotide-binding</keyword>